<evidence type="ECO:0000313" key="10">
    <source>
        <dbReference type="Proteomes" id="UP001597118"/>
    </source>
</evidence>
<evidence type="ECO:0000256" key="7">
    <source>
        <dbReference type="ARBA" id="ARBA00023136"/>
    </source>
</evidence>
<dbReference type="RefSeq" id="WP_379660973.1">
    <property type="nucleotide sequence ID" value="NZ_JBHUDG010000002.1"/>
</dbReference>
<comment type="subcellular location">
    <subcellularLocation>
        <location evidence="1">Cell membrane</location>
        <topology evidence="1">Multi-pass membrane protein</topology>
    </subcellularLocation>
</comment>
<feature type="transmembrane region" description="Helical" evidence="8">
    <location>
        <begin position="7"/>
        <end position="27"/>
    </location>
</feature>
<comment type="caution">
    <text evidence="9">The sequence shown here is derived from an EMBL/GenBank/DDBJ whole genome shotgun (WGS) entry which is preliminary data.</text>
</comment>
<evidence type="ECO:0000256" key="2">
    <source>
        <dbReference type="ARBA" id="ARBA00022475"/>
    </source>
</evidence>
<evidence type="ECO:0000256" key="4">
    <source>
        <dbReference type="ARBA" id="ARBA00022692"/>
    </source>
</evidence>
<name>A0ABW4I8G1_9SPHI</name>
<protein>
    <submittedName>
        <fullName evidence="9">Exosortase/archaeosortase family protein</fullName>
    </submittedName>
</protein>
<proteinExistence type="predicted"/>
<evidence type="ECO:0000256" key="6">
    <source>
        <dbReference type="ARBA" id="ARBA00022989"/>
    </source>
</evidence>
<accession>A0ABW4I8G1</accession>
<feature type="transmembrane region" description="Helical" evidence="8">
    <location>
        <begin position="153"/>
        <end position="170"/>
    </location>
</feature>
<evidence type="ECO:0000313" key="9">
    <source>
        <dbReference type="EMBL" id="MFD1628589.1"/>
    </source>
</evidence>
<keyword evidence="10" id="KW-1185">Reference proteome</keyword>
<dbReference type="Pfam" id="PF09721">
    <property type="entry name" value="Exosortase_EpsH"/>
    <property type="match status" value="1"/>
</dbReference>
<evidence type="ECO:0000256" key="3">
    <source>
        <dbReference type="ARBA" id="ARBA00022670"/>
    </source>
</evidence>
<dbReference type="InterPro" id="IPR019127">
    <property type="entry name" value="Exosortase"/>
</dbReference>
<evidence type="ECO:0000256" key="5">
    <source>
        <dbReference type="ARBA" id="ARBA00022801"/>
    </source>
</evidence>
<dbReference type="InterPro" id="IPR026392">
    <property type="entry name" value="Exo/Archaeosortase_dom"/>
</dbReference>
<dbReference type="Proteomes" id="UP001597118">
    <property type="component" value="Unassembled WGS sequence"/>
</dbReference>
<evidence type="ECO:0000256" key="8">
    <source>
        <dbReference type="SAM" id="Phobius"/>
    </source>
</evidence>
<keyword evidence="3" id="KW-0645">Protease</keyword>
<keyword evidence="6 8" id="KW-1133">Transmembrane helix</keyword>
<sequence>MNKEQIKFLILLIGTYLVVYGFCQFWIGVCAPGGLYWPFADQYLNFIKWYRELLIWLAVKIADIFDLQTLSNSTQMRIIGKGGVNIVYSCVGYGILSALTAIGIAIPKKSVKQKVYFILIGFFVFTVLNSLRIFLIAYYMKEAKKLSVDHHDLFNYFCYVLLMLGVYWWSRRRTRA</sequence>
<keyword evidence="5" id="KW-0378">Hydrolase</keyword>
<keyword evidence="4 8" id="KW-0812">Transmembrane</keyword>
<gene>
    <name evidence="9" type="ORF">ACFSAH_01805</name>
</gene>
<keyword evidence="7 8" id="KW-0472">Membrane</keyword>
<dbReference type="EMBL" id="JBHUDG010000002">
    <property type="protein sequence ID" value="MFD1628589.1"/>
    <property type="molecule type" value="Genomic_DNA"/>
</dbReference>
<organism evidence="9 10">
    <name type="scientific">Pseudopedobacter beijingensis</name>
    <dbReference type="NCBI Taxonomy" id="1207056"/>
    <lineage>
        <taxon>Bacteria</taxon>
        <taxon>Pseudomonadati</taxon>
        <taxon>Bacteroidota</taxon>
        <taxon>Sphingobacteriia</taxon>
        <taxon>Sphingobacteriales</taxon>
        <taxon>Sphingobacteriaceae</taxon>
        <taxon>Pseudopedobacter</taxon>
    </lineage>
</organism>
<evidence type="ECO:0000256" key="1">
    <source>
        <dbReference type="ARBA" id="ARBA00004651"/>
    </source>
</evidence>
<keyword evidence="2" id="KW-1003">Cell membrane</keyword>
<feature type="transmembrane region" description="Helical" evidence="8">
    <location>
        <begin position="86"/>
        <end position="106"/>
    </location>
</feature>
<feature type="transmembrane region" description="Helical" evidence="8">
    <location>
        <begin position="115"/>
        <end position="141"/>
    </location>
</feature>
<reference evidence="10" key="1">
    <citation type="journal article" date="2019" name="Int. J. Syst. Evol. Microbiol.">
        <title>The Global Catalogue of Microorganisms (GCM) 10K type strain sequencing project: providing services to taxonomists for standard genome sequencing and annotation.</title>
        <authorList>
            <consortium name="The Broad Institute Genomics Platform"/>
            <consortium name="The Broad Institute Genome Sequencing Center for Infectious Disease"/>
            <person name="Wu L."/>
            <person name="Ma J."/>
        </authorList>
    </citation>
    <scope>NUCLEOTIDE SEQUENCE [LARGE SCALE GENOMIC DNA]</scope>
    <source>
        <strain evidence="10">CCUG 53762</strain>
    </source>
</reference>
<dbReference type="NCBIfam" id="TIGR04178">
    <property type="entry name" value="exo_archaeo"/>
    <property type="match status" value="1"/>
</dbReference>